<feature type="region of interest" description="Disordered" evidence="1">
    <location>
        <begin position="1"/>
        <end position="25"/>
    </location>
</feature>
<keyword evidence="3" id="KW-1185">Reference proteome</keyword>
<sequence>MAQRCSNANSISGSGPRRPSSVTGHGVRVLSCRSDGFIDSPRCFSVSDASPVVATVAKKSATLE</sequence>
<evidence type="ECO:0000313" key="3">
    <source>
        <dbReference type="Proteomes" id="UP000246464"/>
    </source>
</evidence>
<feature type="compositionally biased region" description="Low complexity" evidence="1">
    <location>
        <begin position="12"/>
        <end position="21"/>
    </location>
</feature>
<dbReference type="Proteomes" id="UP000246464">
    <property type="component" value="Chromosome 18"/>
</dbReference>
<protein>
    <submittedName>
        <fullName evidence="2">Uncharacterized protein</fullName>
    </submittedName>
</protein>
<evidence type="ECO:0000256" key="1">
    <source>
        <dbReference type="SAM" id="MobiDB-lite"/>
    </source>
</evidence>
<dbReference type="EMBL" id="CP026260">
    <property type="protein sequence ID" value="AWP18166.1"/>
    <property type="molecule type" value="Genomic_DNA"/>
</dbReference>
<organism evidence="2 3">
    <name type="scientific">Scophthalmus maximus</name>
    <name type="common">Turbot</name>
    <name type="synonym">Psetta maxima</name>
    <dbReference type="NCBI Taxonomy" id="52904"/>
    <lineage>
        <taxon>Eukaryota</taxon>
        <taxon>Metazoa</taxon>
        <taxon>Chordata</taxon>
        <taxon>Craniata</taxon>
        <taxon>Vertebrata</taxon>
        <taxon>Euteleostomi</taxon>
        <taxon>Actinopterygii</taxon>
        <taxon>Neopterygii</taxon>
        <taxon>Teleostei</taxon>
        <taxon>Neoteleostei</taxon>
        <taxon>Acanthomorphata</taxon>
        <taxon>Carangaria</taxon>
        <taxon>Pleuronectiformes</taxon>
        <taxon>Pleuronectoidei</taxon>
        <taxon>Scophthalmidae</taxon>
        <taxon>Scophthalmus</taxon>
    </lineage>
</organism>
<accession>A0A2U9CQX4</accession>
<name>A0A2U9CQX4_SCOMX</name>
<proteinExistence type="predicted"/>
<gene>
    <name evidence="2" type="ORF">SMAX5B_020538</name>
</gene>
<evidence type="ECO:0000313" key="2">
    <source>
        <dbReference type="EMBL" id="AWP18166.1"/>
    </source>
</evidence>
<feature type="compositionally biased region" description="Polar residues" evidence="1">
    <location>
        <begin position="1"/>
        <end position="11"/>
    </location>
</feature>
<reference evidence="2 3" key="1">
    <citation type="submission" date="2017-12" db="EMBL/GenBank/DDBJ databases">
        <title>Integrating genomic resources of turbot (Scophthalmus maximus) in depth evaluation of genetic and physical mapping variation across individuals.</title>
        <authorList>
            <person name="Martinez P."/>
        </authorList>
    </citation>
    <scope>NUCLEOTIDE SEQUENCE [LARGE SCALE GENOMIC DNA]</scope>
</reference>
<dbReference type="AlphaFoldDB" id="A0A2U9CQX4"/>